<dbReference type="Pfam" id="PF06585">
    <property type="entry name" value="JHBP"/>
    <property type="match status" value="1"/>
</dbReference>
<dbReference type="EMBL" id="JAHIBW010000023">
    <property type="protein sequence ID" value="KAG7298763.1"/>
    <property type="molecule type" value="Genomic_DNA"/>
</dbReference>
<keyword evidence="3" id="KW-1185">Reference proteome</keyword>
<evidence type="ECO:0000256" key="1">
    <source>
        <dbReference type="SAM" id="SignalP"/>
    </source>
</evidence>
<organism evidence="2 3">
    <name type="scientific">Plutella xylostella</name>
    <name type="common">Diamondback moth</name>
    <name type="synonym">Plutella maculipennis</name>
    <dbReference type="NCBI Taxonomy" id="51655"/>
    <lineage>
        <taxon>Eukaryota</taxon>
        <taxon>Metazoa</taxon>
        <taxon>Ecdysozoa</taxon>
        <taxon>Arthropoda</taxon>
        <taxon>Hexapoda</taxon>
        <taxon>Insecta</taxon>
        <taxon>Pterygota</taxon>
        <taxon>Neoptera</taxon>
        <taxon>Endopterygota</taxon>
        <taxon>Lepidoptera</taxon>
        <taxon>Glossata</taxon>
        <taxon>Ditrysia</taxon>
        <taxon>Yponomeutoidea</taxon>
        <taxon>Plutellidae</taxon>
        <taxon>Plutella</taxon>
    </lineage>
</organism>
<evidence type="ECO:0000313" key="3">
    <source>
        <dbReference type="Proteomes" id="UP000823941"/>
    </source>
</evidence>
<dbReference type="InterPro" id="IPR010562">
    <property type="entry name" value="Haemolymph_juvenile_hormone-bd"/>
</dbReference>
<feature type="signal peptide" evidence="1">
    <location>
        <begin position="1"/>
        <end position="22"/>
    </location>
</feature>
<comment type="caution">
    <text evidence="2">The sequence shown here is derived from an EMBL/GenBank/DDBJ whole genome shotgun (WGS) entry which is preliminary data.</text>
</comment>
<proteinExistence type="predicted"/>
<dbReference type="PANTHER" id="PTHR11008:SF29">
    <property type="entry name" value="IP17226P"/>
    <property type="match status" value="1"/>
</dbReference>
<dbReference type="InterPro" id="IPR038606">
    <property type="entry name" value="To_sf"/>
</dbReference>
<reference evidence="2 3" key="1">
    <citation type="submission" date="2021-06" db="EMBL/GenBank/DDBJ databases">
        <title>A haploid diamondback moth (Plutella xylostella L.) genome assembly resolves 31 chromosomes and identifies a diamide resistance mutation.</title>
        <authorList>
            <person name="Ward C.M."/>
            <person name="Perry K.D."/>
            <person name="Baker G."/>
            <person name="Powis K."/>
            <person name="Heckel D.G."/>
            <person name="Baxter S.W."/>
        </authorList>
    </citation>
    <scope>NUCLEOTIDE SEQUENCE [LARGE SCALE GENOMIC DNA]</scope>
    <source>
        <strain evidence="2 3">LV</strain>
        <tissue evidence="2">Single pupa</tissue>
    </source>
</reference>
<name>A0ABQ7Q4D3_PLUXY</name>
<dbReference type="SMART" id="SM00700">
    <property type="entry name" value="JHBP"/>
    <property type="match status" value="1"/>
</dbReference>
<dbReference type="Gene3D" id="3.15.10.30">
    <property type="entry name" value="Haemolymph juvenile hormone binding protein"/>
    <property type="match status" value="1"/>
</dbReference>
<evidence type="ECO:0000313" key="2">
    <source>
        <dbReference type="EMBL" id="KAG7298763.1"/>
    </source>
</evidence>
<sequence>MECTYLVILCSLVPWLFTTSYAGREAPNFVHPCVHATDACLKTAIQEALPGFVRGVPELGIESIVPYTVDKLSLTLPGGLKVTFTHGVAKGWDGCVVRDAKLMNHTIKFEVRCTLTITGKYVSTGKILIFPINGGGDSYIKCNNLDMTITLQLAPVLRDGLQYLKLQRHSTTHRYSGQVVYHMTNLVQNSPFISNLVLKFMNKHWRLVAEKFGDPVVAVGARIVMKNIEQLFNTVPMLELIRLTF</sequence>
<protein>
    <submittedName>
        <fullName evidence="2">Uncharacterized protein</fullName>
    </submittedName>
</protein>
<accession>A0ABQ7Q4D3</accession>
<dbReference type="PANTHER" id="PTHR11008">
    <property type="entry name" value="PROTEIN TAKEOUT-LIKE PROTEIN"/>
    <property type="match status" value="1"/>
</dbReference>
<keyword evidence="1" id="KW-0732">Signal</keyword>
<gene>
    <name evidence="2" type="ORF">JYU34_017183</name>
</gene>
<dbReference type="Proteomes" id="UP000823941">
    <property type="component" value="Chromosome 23"/>
</dbReference>
<feature type="chain" id="PRO_5045083158" evidence="1">
    <location>
        <begin position="23"/>
        <end position="245"/>
    </location>
</feature>